<protein>
    <submittedName>
        <fullName evidence="3">Uncharacterized protein</fullName>
    </submittedName>
</protein>
<organism evidence="3 4">
    <name type="scientific">Galerina marginata (strain CBS 339.88)</name>
    <dbReference type="NCBI Taxonomy" id="685588"/>
    <lineage>
        <taxon>Eukaryota</taxon>
        <taxon>Fungi</taxon>
        <taxon>Dikarya</taxon>
        <taxon>Basidiomycota</taxon>
        <taxon>Agaricomycotina</taxon>
        <taxon>Agaricomycetes</taxon>
        <taxon>Agaricomycetidae</taxon>
        <taxon>Agaricales</taxon>
        <taxon>Agaricineae</taxon>
        <taxon>Strophariaceae</taxon>
        <taxon>Galerina</taxon>
    </lineage>
</organism>
<feature type="signal peptide" evidence="2">
    <location>
        <begin position="1"/>
        <end position="20"/>
    </location>
</feature>
<name>A0A067SFD9_GALM3</name>
<keyword evidence="4" id="KW-1185">Reference proteome</keyword>
<keyword evidence="2" id="KW-0732">Signal</keyword>
<feature type="chain" id="PRO_5001645778" evidence="2">
    <location>
        <begin position="21"/>
        <end position="61"/>
    </location>
</feature>
<feature type="region of interest" description="Disordered" evidence="1">
    <location>
        <begin position="42"/>
        <end position="61"/>
    </location>
</feature>
<dbReference type="Proteomes" id="UP000027222">
    <property type="component" value="Unassembled WGS sequence"/>
</dbReference>
<gene>
    <name evidence="3" type="ORF">GALMADRAFT_145384</name>
</gene>
<dbReference type="AlphaFoldDB" id="A0A067SFD9"/>
<evidence type="ECO:0000313" key="4">
    <source>
        <dbReference type="Proteomes" id="UP000027222"/>
    </source>
</evidence>
<sequence length="61" mass="6352">MKFALFITTLVACVTVFVSASPVPAAVQVLARAPQLTPVVAAREPQTSPPPPPICGSYQCI</sequence>
<reference evidence="4" key="1">
    <citation type="journal article" date="2014" name="Proc. Natl. Acad. Sci. U.S.A.">
        <title>Extensive sampling of basidiomycete genomes demonstrates inadequacy of the white-rot/brown-rot paradigm for wood decay fungi.</title>
        <authorList>
            <person name="Riley R."/>
            <person name="Salamov A.A."/>
            <person name="Brown D.W."/>
            <person name="Nagy L.G."/>
            <person name="Floudas D."/>
            <person name="Held B.W."/>
            <person name="Levasseur A."/>
            <person name="Lombard V."/>
            <person name="Morin E."/>
            <person name="Otillar R."/>
            <person name="Lindquist E.A."/>
            <person name="Sun H."/>
            <person name="LaButti K.M."/>
            <person name="Schmutz J."/>
            <person name="Jabbour D."/>
            <person name="Luo H."/>
            <person name="Baker S.E."/>
            <person name="Pisabarro A.G."/>
            <person name="Walton J.D."/>
            <person name="Blanchette R.A."/>
            <person name="Henrissat B."/>
            <person name="Martin F."/>
            <person name="Cullen D."/>
            <person name="Hibbett D.S."/>
            <person name="Grigoriev I.V."/>
        </authorList>
    </citation>
    <scope>NUCLEOTIDE SEQUENCE [LARGE SCALE GENOMIC DNA]</scope>
    <source>
        <strain evidence="4">CBS 339.88</strain>
    </source>
</reference>
<dbReference type="HOGENOM" id="CLU_2941894_0_0_1"/>
<dbReference type="EMBL" id="KL142401">
    <property type="protein sequence ID" value="KDR69665.1"/>
    <property type="molecule type" value="Genomic_DNA"/>
</dbReference>
<proteinExistence type="predicted"/>
<evidence type="ECO:0000256" key="2">
    <source>
        <dbReference type="SAM" id="SignalP"/>
    </source>
</evidence>
<evidence type="ECO:0000256" key="1">
    <source>
        <dbReference type="SAM" id="MobiDB-lite"/>
    </source>
</evidence>
<evidence type="ECO:0000313" key="3">
    <source>
        <dbReference type="EMBL" id="KDR69665.1"/>
    </source>
</evidence>
<accession>A0A067SFD9</accession>